<accession>A0AC60PUI0</accession>
<sequence length="444" mass="48000">MTIRSSGVFCVAILDYFHLTREVASVPVTLSLSARFLGAILLGPMCELWSCQRILLVCTSVASFGIGICYFAPNVAFISCFLGVLHGCALSGLSVGLQVLVCQHFKKWRATACSLISAPQCLNVFFAPQLASFFLAQYGTPALFLLLGAMSLNAVPAVLAVGSPSLFTGKSEHAVDRKCQLVPEEQGLYSSDNEDSGGRSEAQAEEETLLTCRRTTTTQSTSQPTITPSSEELAGGRPFGRNNFKRLLKDSLKAFTSLIFLVDVISFVIHVYTMTTFFMVHVDLPQDRGIDPSNAIYLVHFYSISEMVMRMLGGFIVDRGYISLPLSMLLSFLGGSVACEGIAWSTSMVSFGISSLLLGLSEGMVIGMMAPVMIRDFKDQSLAIMLGGLRFVIGVVLLTRPPLVGATFLRIMLAAAFQWHVVSFAESSDPAYLVTGTMLPGFVD</sequence>
<evidence type="ECO:0000313" key="1">
    <source>
        <dbReference type="EMBL" id="KAG0424808.1"/>
    </source>
</evidence>
<evidence type="ECO:0000313" key="2">
    <source>
        <dbReference type="Proteomes" id="UP000805193"/>
    </source>
</evidence>
<comment type="caution">
    <text evidence="1">The sequence shown here is derived from an EMBL/GenBank/DDBJ whole genome shotgun (WGS) entry which is preliminary data.</text>
</comment>
<dbReference type="EMBL" id="JABSTQ010009933">
    <property type="protein sequence ID" value="KAG0424808.1"/>
    <property type="molecule type" value="Genomic_DNA"/>
</dbReference>
<dbReference type="Proteomes" id="UP000805193">
    <property type="component" value="Unassembled WGS sequence"/>
</dbReference>
<gene>
    <name evidence="1" type="ORF">HPB47_027983</name>
</gene>
<name>A0AC60PUI0_IXOPE</name>
<protein>
    <submittedName>
        <fullName evidence="1">Uncharacterized protein</fullName>
    </submittedName>
</protein>
<reference evidence="1 2" key="1">
    <citation type="journal article" date="2020" name="Cell">
        <title>Large-Scale Comparative Analyses of Tick Genomes Elucidate Their Genetic Diversity and Vector Capacities.</title>
        <authorList>
            <consortium name="Tick Genome and Microbiome Consortium (TIGMIC)"/>
            <person name="Jia N."/>
            <person name="Wang J."/>
            <person name="Shi W."/>
            <person name="Du L."/>
            <person name="Sun Y."/>
            <person name="Zhan W."/>
            <person name="Jiang J.F."/>
            <person name="Wang Q."/>
            <person name="Zhang B."/>
            <person name="Ji P."/>
            <person name="Bell-Sakyi L."/>
            <person name="Cui X.M."/>
            <person name="Yuan T.T."/>
            <person name="Jiang B.G."/>
            <person name="Yang W.F."/>
            <person name="Lam T.T."/>
            <person name="Chang Q.C."/>
            <person name="Ding S.J."/>
            <person name="Wang X.J."/>
            <person name="Zhu J.G."/>
            <person name="Ruan X.D."/>
            <person name="Zhao L."/>
            <person name="Wei J.T."/>
            <person name="Ye R.Z."/>
            <person name="Que T.C."/>
            <person name="Du C.H."/>
            <person name="Zhou Y.H."/>
            <person name="Cheng J.X."/>
            <person name="Dai P.F."/>
            <person name="Guo W.B."/>
            <person name="Han X.H."/>
            <person name="Huang E.J."/>
            <person name="Li L.F."/>
            <person name="Wei W."/>
            <person name="Gao Y.C."/>
            <person name="Liu J.Z."/>
            <person name="Shao H.Z."/>
            <person name="Wang X."/>
            <person name="Wang C.C."/>
            <person name="Yang T.C."/>
            <person name="Huo Q.B."/>
            <person name="Li W."/>
            <person name="Chen H.Y."/>
            <person name="Chen S.E."/>
            <person name="Zhou L.G."/>
            <person name="Ni X.B."/>
            <person name="Tian J.H."/>
            <person name="Sheng Y."/>
            <person name="Liu T."/>
            <person name="Pan Y.S."/>
            <person name="Xia L.Y."/>
            <person name="Li J."/>
            <person name="Zhao F."/>
            <person name="Cao W.C."/>
        </authorList>
    </citation>
    <scope>NUCLEOTIDE SEQUENCE [LARGE SCALE GENOMIC DNA]</scope>
    <source>
        <strain evidence="1">Iper-2018</strain>
    </source>
</reference>
<keyword evidence="2" id="KW-1185">Reference proteome</keyword>
<organism evidence="1 2">
    <name type="scientific">Ixodes persulcatus</name>
    <name type="common">Taiga tick</name>
    <dbReference type="NCBI Taxonomy" id="34615"/>
    <lineage>
        <taxon>Eukaryota</taxon>
        <taxon>Metazoa</taxon>
        <taxon>Ecdysozoa</taxon>
        <taxon>Arthropoda</taxon>
        <taxon>Chelicerata</taxon>
        <taxon>Arachnida</taxon>
        <taxon>Acari</taxon>
        <taxon>Parasitiformes</taxon>
        <taxon>Ixodida</taxon>
        <taxon>Ixodoidea</taxon>
        <taxon>Ixodidae</taxon>
        <taxon>Ixodinae</taxon>
        <taxon>Ixodes</taxon>
    </lineage>
</organism>
<proteinExistence type="predicted"/>